<dbReference type="SUPFAM" id="SSF140931">
    <property type="entry name" value="Fic-like"/>
    <property type="match status" value="1"/>
</dbReference>
<evidence type="ECO:0000256" key="1">
    <source>
        <dbReference type="PIRSR" id="PIRSR640198-1"/>
    </source>
</evidence>
<accession>A0A1L7RDS3</accession>
<dbReference type="InterPro" id="IPR036597">
    <property type="entry name" value="Fido-like_dom_sf"/>
</dbReference>
<feature type="binding site" evidence="2">
    <location>
        <begin position="59"/>
        <end position="60"/>
    </location>
    <ligand>
        <name>ATP</name>
        <dbReference type="ChEBI" id="CHEBI:30616"/>
    </ligand>
</feature>
<proteinExistence type="predicted"/>
<dbReference type="PANTHER" id="PTHR13504">
    <property type="entry name" value="FIDO DOMAIN-CONTAINING PROTEIN DDB_G0283145"/>
    <property type="match status" value="1"/>
</dbReference>
<feature type="binding site" evidence="2">
    <location>
        <begin position="21"/>
        <end position="28"/>
    </location>
    <ligand>
        <name>ATP</name>
        <dbReference type="ChEBI" id="CHEBI:30616"/>
    </ligand>
</feature>
<dbReference type="EMBL" id="LK995533">
    <property type="protein sequence ID" value="CED92167.1"/>
    <property type="molecule type" value="Genomic_DNA"/>
</dbReference>
<dbReference type="Pfam" id="PF02661">
    <property type="entry name" value="Fic"/>
    <property type="match status" value="1"/>
</dbReference>
<feature type="domain" description="Fido" evidence="4">
    <location>
        <begin position="1"/>
        <end position="89"/>
    </location>
</feature>
<evidence type="ECO:0000256" key="3">
    <source>
        <dbReference type="SAM" id="MobiDB-lite"/>
    </source>
</evidence>
<evidence type="ECO:0000259" key="4">
    <source>
        <dbReference type="PROSITE" id="PS51459"/>
    </source>
</evidence>
<keyword evidence="2" id="KW-0067">ATP-binding</keyword>
<dbReference type="Gene3D" id="1.10.3290.10">
    <property type="entry name" value="Fido-like domain"/>
    <property type="match status" value="1"/>
</dbReference>
<organism evidence="5">
    <name type="scientific">Actinomyces succiniciruminis</name>
    <dbReference type="NCBI Taxonomy" id="1522002"/>
    <lineage>
        <taxon>Bacteria</taxon>
        <taxon>Bacillati</taxon>
        <taxon>Actinomycetota</taxon>
        <taxon>Actinomycetes</taxon>
        <taxon>Actinomycetales</taxon>
        <taxon>Actinomycetaceae</taxon>
        <taxon>Actinomyces</taxon>
    </lineage>
</organism>
<protein>
    <submittedName>
        <fullName evidence="5">Fido domain</fullName>
    </submittedName>
</protein>
<feature type="region of interest" description="Disordered" evidence="3">
    <location>
        <begin position="102"/>
        <end position="123"/>
    </location>
</feature>
<reference evidence="5" key="1">
    <citation type="submission" date="2014-07" db="EMBL/GenBank/DDBJ databases">
        <authorList>
            <person name="Zhang J.E."/>
            <person name="Yang H."/>
            <person name="Guo J."/>
            <person name="Deng Z."/>
            <person name="Luo H."/>
            <person name="Luo M."/>
            <person name="Zhao B."/>
        </authorList>
    </citation>
    <scope>NUCLEOTIDE SEQUENCE</scope>
    <source>
        <strain evidence="5">AM4</strain>
    </source>
</reference>
<gene>
    <name evidence="5" type="ORF">AAM4_2335</name>
</gene>
<dbReference type="PANTHER" id="PTHR13504:SF38">
    <property type="entry name" value="FIDO DOMAIN-CONTAINING PROTEIN"/>
    <property type="match status" value="1"/>
</dbReference>
<feature type="active site" evidence="1">
    <location>
        <position position="17"/>
    </location>
</feature>
<dbReference type="AlphaFoldDB" id="A0A1L7RDS3"/>
<dbReference type="GO" id="GO:0005524">
    <property type="term" value="F:ATP binding"/>
    <property type="evidence" value="ECO:0007669"/>
    <property type="project" value="UniProtKB-KW"/>
</dbReference>
<feature type="compositionally biased region" description="Low complexity" evidence="3">
    <location>
        <begin position="102"/>
        <end position="113"/>
    </location>
</feature>
<name>A0A1L7RDS3_9ACTO</name>
<evidence type="ECO:0000256" key="2">
    <source>
        <dbReference type="PIRSR" id="PIRSR640198-2"/>
    </source>
</evidence>
<evidence type="ECO:0000313" key="5">
    <source>
        <dbReference type="EMBL" id="CED92167.1"/>
    </source>
</evidence>
<dbReference type="PROSITE" id="PS51459">
    <property type="entry name" value="FIDO"/>
    <property type="match status" value="1"/>
</dbReference>
<sequence length="123" mass="13768">MAFILATLAHLHLTWIHPFGDGNGRMSRLLEFELLIRAGVPVPAAHLLSDHYNKTRDMYYSILEQTGVPPVTRQRTLSTTQPRALWMVYASRSHKCRRCSYPSCGSPTSTSGSVISTPKREPA</sequence>
<dbReference type="InterPro" id="IPR040198">
    <property type="entry name" value="Fido_containing"/>
</dbReference>
<dbReference type="InterPro" id="IPR003812">
    <property type="entry name" value="Fido"/>
</dbReference>
<keyword evidence="2" id="KW-0547">Nucleotide-binding</keyword>